<dbReference type="GO" id="GO:0050129">
    <property type="term" value="F:N-formylglutamate deformylase activity"/>
    <property type="evidence" value="ECO:0007669"/>
    <property type="project" value="UniProtKB-EC"/>
</dbReference>
<evidence type="ECO:0000313" key="2">
    <source>
        <dbReference type="Proteomes" id="UP001217500"/>
    </source>
</evidence>
<proteinExistence type="predicted"/>
<sequence>MTDPFELHEGESPLIVSFPHVGTELGEFVEGMTAAAPVLADTDWHLPRLYDFTAEMGATRLIARYSRYVIDLNRDPSGASLYPGQNVTELCPTSTFAEEPLYLPGRAPDAAEVERRVNLIWKPYHETLKAQIARVVARHGHALLWDAHSIRSRVPRFFEGRLPDFNLGTNLGATCGHERERRVAAAAEAAEGYSAVLNGRFKGGYITRRYGHAASPVESFQLELAQCTYMDESQPFAYDPALAAKVQPVIRRLIEAFVAS</sequence>
<dbReference type="Pfam" id="PF05013">
    <property type="entry name" value="FGase"/>
    <property type="match status" value="1"/>
</dbReference>
<dbReference type="InterPro" id="IPR010247">
    <property type="entry name" value="HutG_amidohyd"/>
</dbReference>
<dbReference type="Proteomes" id="UP001217500">
    <property type="component" value="Chromosome"/>
</dbReference>
<evidence type="ECO:0000313" key="1">
    <source>
        <dbReference type="EMBL" id="WCL53810.1"/>
    </source>
</evidence>
<dbReference type="EMBL" id="CP116805">
    <property type="protein sequence ID" value="WCL53810.1"/>
    <property type="molecule type" value="Genomic_DNA"/>
</dbReference>
<organism evidence="1 2">
    <name type="scientific">Gimibacter soli</name>
    <dbReference type="NCBI Taxonomy" id="3024400"/>
    <lineage>
        <taxon>Bacteria</taxon>
        <taxon>Pseudomonadati</taxon>
        <taxon>Pseudomonadota</taxon>
        <taxon>Alphaproteobacteria</taxon>
        <taxon>Kordiimonadales</taxon>
        <taxon>Temperatibacteraceae</taxon>
        <taxon>Gimibacter</taxon>
    </lineage>
</organism>
<keyword evidence="2" id="KW-1185">Reference proteome</keyword>
<accession>A0AAE9XT99</accession>
<dbReference type="Gene3D" id="3.40.630.40">
    <property type="entry name" value="Zn-dependent exopeptidases"/>
    <property type="match status" value="1"/>
</dbReference>
<keyword evidence="1" id="KW-0378">Hydrolase</keyword>
<dbReference type="SUPFAM" id="SSF53187">
    <property type="entry name" value="Zn-dependent exopeptidases"/>
    <property type="match status" value="1"/>
</dbReference>
<gene>
    <name evidence="1" type="primary">hutG</name>
    <name evidence="1" type="ORF">PH603_14825</name>
</gene>
<protein>
    <submittedName>
        <fullName evidence="1">N-formylglutamate deformylase</fullName>
        <ecNumber evidence="1">3.5.1.68</ecNumber>
    </submittedName>
</protein>
<dbReference type="AlphaFoldDB" id="A0AAE9XT99"/>
<dbReference type="NCBIfam" id="TIGR02017">
    <property type="entry name" value="hutG_amidohyd"/>
    <property type="match status" value="1"/>
</dbReference>
<dbReference type="KEGG" id="gso:PH603_14825"/>
<dbReference type="InterPro" id="IPR007709">
    <property type="entry name" value="N-FG_amidohydro"/>
</dbReference>
<reference evidence="1" key="1">
    <citation type="submission" date="2023-01" db="EMBL/GenBank/DDBJ databases">
        <title>The genome sequence of Kordiimonadaceae bacterium 6D33.</title>
        <authorList>
            <person name="Liu Y."/>
        </authorList>
    </citation>
    <scope>NUCLEOTIDE SEQUENCE</scope>
    <source>
        <strain evidence="1">6D33</strain>
    </source>
</reference>
<dbReference type="EC" id="3.5.1.68" evidence="1"/>
<name>A0AAE9XT99_9PROT</name>
<dbReference type="RefSeq" id="WP_289503431.1">
    <property type="nucleotide sequence ID" value="NZ_CP116805.1"/>
</dbReference>